<feature type="transmembrane region" description="Helical" evidence="1">
    <location>
        <begin position="257"/>
        <end position="283"/>
    </location>
</feature>
<dbReference type="Pfam" id="PF00615">
    <property type="entry name" value="RGS"/>
    <property type="match status" value="1"/>
</dbReference>
<dbReference type="PANTHER" id="PTHR10845">
    <property type="entry name" value="REGULATOR OF G PROTEIN SIGNALING"/>
    <property type="match status" value="1"/>
</dbReference>
<dbReference type="InterPro" id="IPR036305">
    <property type="entry name" value="RGS_sf"/>
</dbReference>
<keyword evidence="1" id="KW-0472">Membrane</keyword>
<dbReference type="SUPFAM" id="SSF48097">
    <property type="entry name" value="Regulator of G-protein signaling, RGS"/>
    <property type="match status" value="1"/>
</dbReference>
<feature type="transmembrane region" description="Helical" evidence="1">
    <location>
        <begin position="42"/>
        <end position="60"/>
    </location>
</feature>
<dbReference type="AlphaFoldDB" id="A0A0L0SWF2"/>
<evidence type="ECO:0000256" key="1">
    <source>
        <dbReference type="SAM" id="Phobius"/>
    </source>
</evidence>
<feature type="transmembrane region" description="Helical" evidence="1">
    <location>
        <begin position="331"/>
        <end position="352"/>
    </location>
</feature>
<name>A0A0L0SWF2_ALLM3</name>
<feature type="transmembrane region" description="Helical" evidence="1">
    <location>
        <begin position="303"/>
        <end position="324"/>
    </location>
</feature>
<evidence type="ECO:0000313" key="4">
    <source>
        <dbReference type="Proteomes" id="UP000054350"/>
    </source>
</evidence>
<dbReference type="EMBL" id="GG745350">
    <property type="protein sequence ID" value="KNE66669.1"/>
    <property type="molecule type" value="Genomic_DNA"/>
</dbReference>
<sequence>MAVSRASTMILGRRQLSEPVPEERSVSEAGHAKLVTQQIEVIVWWNISTVLVLALFLYLAWVRKIEFLERRYPLLVAIQTVAGSLWANAYFQSPSVVPWLPPGDDGPMGGAVWRFFLCTASSPLWAVTSCMRALSVIADHFTNVQMLHDSSKCCRDWTNHLTHTERVFLTVLDRVLGTRPAKDEARTSMDGCSDIDSWPMSAVTVGSSPNTSLIPGGGGGSTLTPSLSSCGVPPVMPPSPVSTLNMRRITTRMQMKAAIIAAVIGVGILVPVGMAAAQCFSNVPSADHYPKCLKNQFYLARKYYPMIGVLMVLMAAFPVIFWVMRGIQDQFYLRFEMMSQLVVTNALLILYFFVNVVLSENKVPYFMRSSSIVLMALVEGIIHSLLVPIVYCLWSDMTRGPSPNIRRRLSKGDALSATTVHLEMTAESLKIILQDEGLFTKFKECLSRSFCLENGLFWYDYSRVETLASLRTPPQPPTIVPAGTTTTVLLASPLRALSINTSGDAILRTPPSPVETALRRGLHHLYATYVATGTARELNLSAGARERVVADVKAGTLSLASFALVRDEVFQAMYTNTLPRFLADLEREGSLASSSRRSSTVAAEWGGRAPGTRRHRRWWSSWWPTRRRREVLGAAERAAAAQR</sequence>
<evidence type="ECO:0000313" key="3">
    <source>
        <dbReference type="EMBL" id="KNE66669.1"/>
    </source>
</evidence>
<dbReference type="PANTHER" id="PTHR10845:SF192">
    <property type="entry name" value="DOUBLE HIT, ISOFORM B"/>
    <property type="match status" value="1"/>
</dbReference>
<reference evidence="3 4" key="1">
    <citation type="submission" date="2009-11" db="EMBL/GenBank/DDBJ databases">
        <title>Annotation of Allomyces macrogynus ATCC 38327.</title>
        <authorList>
            <consortium name="The Broad Institute Genome Sequencing Platform"/>
            <person name="Russ C."/>
            <person name="Cuomo C."/>
            <person name="Burger G."/>
            <person name="Gray M.W."/>
            <person name="Holland P.W.H."/>
            <person name="King N."/>
            <person name="Lang F.B.F."/>
            <person name="Roger A.J."/>
            <person name="Ruiz-Trillo I."/>
            <person name="Young S.K."/>
            <person name="Zeng Q."/>
            <person name="Gargeya S."/>
            <person name="Fitzgerald M."/>
            <person name="Haas B."/>
            <person name="Abouelleil A."/>
            <person name="Alvarado L."/>
            <person name="Arachchi H.M."/>
            <person name="Berlin A."/>
            <person name="Chapman S.B."/>
            <person name="Gearin G."/>
            <person name="Goldberg J."/>
            <person name="Griggs A."/>
            <person name="Gujja S."/>
            <person name="Hansen M."/>
            <person name="Heiman D."/>
            <person name="Howarth C."/>
            <person name="Larimer J."/>
            <person name="Lui A."/>
            <person name="MacDonald P.J.P."/>
            <person name="McCowen C."/>
            <person name="Montmayeur A."/>
            <person name="Murphy C."/>
            <person name="Neiman D."/>
            <person name="Pearson M."/>
            <person name="Priest M."/>
            <person name="Roberts A."/>
            <person name="Saif S."/>
            <person name="Shea T."/>
            <person name="Sisk P."/>
            <person name="Stolte C."/>
            <person name="Sykes S."/>
            <person name="Wortman J."/>
            <person name="Nusbaum C."/>
            <person name="Birren B."/>
        </authorList>
    </citation>
    <scope>NUCLEOTIDE SEQUENCE [LARGE SCALE GENOMIC DNA]</scope>
    <source>
        <strain evidence="3 4">ATCC 38327</strain>
    </source>
</reference>
<evidence type="ECO:0000259" key="2">
    <source>
        <dbReference type="PROSITE" id="PS50132"/>
    </source>
</evidence>
<gene>
    <name evidence="3" type="ORF">AMAG_11785</name>
</gene>
<dbReference type="SMART" id="SM00315">
    <property type="entry name" value="RGS"/>
    <property type="match status" value="1"/>
</dbReference>
<keyword evidence="1" id="KW-1133">Transmembrane helix</keyword>
<dbReference type="VEuPathDB" id="FungiDB:AMAG_11785"/>
<keyword evidence="1" id="KW-0812">Transmembrane</keyword>
<dbReference type="InterPro" id="IPR016137">
    <property type="entry name" value="RGS"/>
</dbReference>
<dbReference type="InterPro" id="IPR044926">
    <property type="entry name" value="RGS_subdomain_2"/>
</dbReference>
<feature type="domain" description="RGS" evidence="2">
    <location>
        <begin position="428"/>
        <end position="582"/>
    </location>
</feature>
<dbReference type="PROSITE" id="PS50132">
    <property type="entry name" value="RGS"/>
    <property type="match status" value="1"/>
</dbReference>
<dbReference type="OrthoDB" id="196547at2759"/>
<reference evidence="4" key="2">
    <citation type="submission" date="2009-11" db="EMBL/GenBank/DDBJ databases">
        <title>The Genome Sequence of Allomyces macrogynus strain ATCC 38327.</title>
        <authorList>
            <consortium name="The Broad Institute Genome Sequencing Platform"/>
            <person name="Russ C."/>
            <person name="Cuomo C."/>
            <person name="Shea T."/>
            <person name="Young S.K."/>
            <person name="Zeng Q."/>
            <person name="Koehrsen M."/>
            <person name="Haas B."/>
            <person name="Borodovsky M."/>
            <person name="Guigo R."/>
            <person name="Alvarado L."/>
            <person name="Berlin A."/>
            <person name="Borenstein D."/>
            <person name="Chen Z."/>
            <person name="Engels R."/>
            <person name="Freedman E."/>
            <person name="Gellesch M."/>
            <person name="Goldberg J."/>
            <person name="Griggs A."/>
            <person name="Gujja S."/>
            <person name="Heiman D."/>
            <person name="Hepburn T."/>
            <person name="Howarth C."/>
            <person name="Jen D."/>
            <person name="Larson L."/>
            <person name="Lewis B."/>
            <person name="Mehta T."/>
            <person name="Park D."/>
            <person name="Pearson M."/>
            <person name="Roberts A."/>
            <person name="Saif S."/>
            <person name="Shenoy N."/>
            <person name="Sisk P."/>
            <person name="Stolte C."/>
            <person name="Sykes S."/>
            <person name="Walk T."/>
            <person name="White J."/>
            <person name="Yandava C."/>
            <person name="Burger G."/>
            <person name="Gray M.W."/>
            <person name="Holland P.W.H."/>
            <person name="King N."/>
            <person name="Lang F.B.F."/>
            <person name="Roger A.J."/>
            <person name="Ruiz-Trillo I."/>
            <person name="Lander E."/>
            <person name="Nusbaum C."/>
        </authorList>
    </citation>
    <scope>NUCLEOTIDE SEQUENCE [LARGE SCALE GENOMIC DNA]</scope>
    <source>
        <strain evidence="4">ATCC 38327</strain>
    </source>
</reference>
<accession>A0A0L0SWF2</accession>
<dbReference type="Proteomes" id="UP000054350">
    <property type="component" value="Unassembled WGS sequence"/>
</dbReference>
<dbReference type="Gene3D" id="1.10.167.10">
    <property type="entry name" value="Regulator of G-protein Signalling 4, domain 2"/>
    <property type="match status" value="1"/>
</dbReference>
<protein>
    <recommendedName>
        <fullName evidence="2">RGS domain-containing protein</fullName>
    </recommendedName>
</protein>
<keyword evidence="4" id="KW-1185">Reference proteome</keyword>
<feature type="transmembrane region" description="Helical" evidence="1">
    <location>
        <begin position="372"/>
        <end position="394"/>
    </location>
</feature>
<proteinExistence type="predicted"/>
<organism evidence="3 4">
    <name type="scientific">Allomyces macrogynus (strain ATCC 38327)</name>
    <name type="common">Allomyces javanicus var. macrogynus</name>
    <dbReference type="NCBI Taxonomy" id="578462"/>
    <lineage>
        <taxon>Eukaryota</taxon>
        <taxon>Fungi</taxon>
        <taxon>Fungi incertae sedis</taxon>
        <taxon>Blastocladiomycota</taxon>
        <taxon>Blastocladiomycetes</taxon>
        <taxon>Blastocladiales</taxon>
        <taxon>Blastocladiaceae</taxon>
        <taxon>Allomyces</taxon>
    </lineage>
</organism>